<protein>
    <submittedName>
        <fullName evidence="1">Uncharacterized protein</fullName>
    </submittedName>
</protein>
<evidence type="ECO:0000313" key="2">
    <source>
        <dbReference type="Proteomes" id="UP000292110"/>
    </source>
</evidence>
<reference evidence="1 2" key="1">
    <citation type="submission" date="2019-02" db="EMBL/GenBank/DDBJ databases">
        <title>The draft genome of Acinetobacter halotolerans strain JCM 31009.</title>
        <authorList>
            <person name="Qin J."/>
            <person name="Feng Y."/>
            <person name="Nemec A."/>
            <person name="Zong Z."/>
        </authorList>
    </citation>
    <scope>NUCLEOTIDE SEQUENCE [LARGE SCALE GENOMIC DNA]</scope>
    <source>
        <strain evidence="1 2">JCM 31009</strain>
    </source>
</reference>
<evidence type="ECO:0000313" key="1">
    <source>
        <dbReference type="EMBL" id="RZF49861.1"/>
    </source>
</evidence>
<organism evidence="1 2">
    <name type="scientific">Acinetobacter halotolerans</name>
    <dbReference type="NCBI Taxonomy" id="1752076"/>
    <lineage>
        <taxon>Bacteria</taxon>
        <taxon>Pseudomonadati</taxon>
        <taxon>Pseudomonadota</taxon>
        <taxon>Gammaproteobacteria</taxon>
        <taxon>Moraxellales</taxon>
        <taxon>Moraxellaceae</taxon>
        <taxon>Acinetobacter</taxon>
    </lineage>
</organism>
<gene>
    <name evidence="1" type="ORF">EXE30_14025</name>
</gene>
<dbReference type="EMBL" id="SGIM01000014">
    <property type="protein sequence ID" value="RZF49861.1"/>
    <property type="molecule type" value="Genomic_DNA"/>
</dbReference>
<dbReference type="AlphaFoldDB" id="A0A4Q6X8C9"/>
<dbReference type="RefSeq" id="WP_130162933.1">
    <property type="nucleotide sequence ID" value="NZ_SGIM01000014.1"/>
</dbReference>
<dbReference type="Proteomes" id="UP000292110">
    <property type="component" value="Unassembled WGS sequence"/>
</dbReference>
<keyword evidence="2" id="KW-1185">Reference proteome</keyword>
<sequence length="124" mass="14019">MKESMSNDVLVKAEAFAIATQMYVRLRRVSSRVIDVMYLVSNKEYAQHIVDIALATKDSELERYVARLSPLIDLYPEPKAAVIAAQKGRLENEQVDASDVYSNEVTAEEIYEAQVSHHYIGALR</sequence>
<name>A0A4Q6X8C9_9GAMM</name>
<proteinExistence type="predicted"/>
<accession>A0A4Q6X8C9</accession>
<comment type="caution">
    <text evidence="1">The sequence shown here is derived from an EMBL/GenBank/DDBJ whole genome shotgun (WGS) entry which is preliminary data.</text>
</comment>